<dbReference type="Pfam" id="PF13779">
    <property type="entry name" value="DUF4175"/>
    <property type="match status" value="1"/>
</dbReference>
<gene>
    <name evidence="3" type="ORF">HMH01_04250</name>
</gene>
<keyword evidence="4" id="KW-1185">Reference proteome</keyword>
<sequence>MPIGTEAPRNSGHGEARLRQQIRRTRLAMMAEAMTRAYWPVTTLGMAGIAFWAFGGLASLGPDLSLVAVGVFGLGLVLLIALGTRRLEWPSEADAVARLDAALPGRPISSLSDTIAVGRDDPGAQALWQRHLERMAERAAAARASRPDLRLSGRDPYALRLVALVAVVAAALFARGPAPVELALPGGGTASAPVAAGPSFEAWANPPAYTGRPTLYLAADTPPRLDLPQGTEVTVRVYGAEGGHALTETVSGAAAGLQAIAEGISSATFPIASSGRIALLENGSEIAGWDVTLIPDQPPRIAPEGDMARAASGAMELGFTASDDYGVASAQARITLDLDEVDRRHGLVVAPEEREEIVLDLPMPFSGGSEEVAETLVEDLSRHPWVGLPVRVELLALDDAGQEGVAAPAPGTLPGRRFFDPLARAILEQRRDLLWSVENADRVDMMLRVITHAPDDVFTNPTAYMMARMALRRLGYATEDGLDAAERDDIAELLWQTALVVEDGSLSDARERLRRAQDRLSDALRNGATEEEIAELMQELREAMQDYMQQLAQEAMRNQDQMAQQPQPDPSMTLSQDQLQQMLDEIQRLAESGQQEQAQALLEQLQQLLENLQMQMAQGGQNGQQQGQQMMQELQDTLRQQQDLADDSFQELQRQFNQNRQPGQQGQQQGQPGQPGQQQGLGQGQGQTPGMSAEQLAQRQEALRQMLDQLRGQLPSPGTEGGAEARDQLDDAERQMGGARDSLEQGDLDGALDRQADAMEALREGIRGLGEEMQQQAQQNQGDAGDQPGEGMARDDRDPLGRPSGARGNIRSDENLLPGQDMMRRAQELFDEIRRRSGEQSRPDEELDYLRRLLDRF</sequence>
<comment type="caution">
    <text evidence="3">The sequence shown here is derived from an EMBL/GenBank/DDBJ whole genome shotgun (WGS) entry which is preliminary data.</text>
</comment>
<feature type="region of interest" description="Disordered" evidence="1">
    <location>
        <begin position="618"/>
        <end position="640"/>
    </location>
</feature>
<feature type="compositionally biased region" description="Low complexity" evidence="1">
    <location>
        <begin position="774"/>
        <end position="787"/>
    </location>
</feature>
<keyword evidence="2" id="KW-1133">Transmembrane helix</keyword>
<evidence type="ECO:0000313" key="3">
    <source>
        <dbReference type="EMBL" id="NNU79646.1"/>
    </source>
</evidence>
<dbReference type="NCBIfam" id="TIGR02302">
    <property type="entry name" value="aProt_lowcomp"/>
    <property type="match status" value="1"/>
</dbReference>
<feature type="compositionally biased region" description="Basic and acidic residues" evidence="1">
    <location>
        <begin position="751"/>
        <end position="770"/>
    </location>
</feature>
<feature type="transmembrane region" description="Helical" evidence="2">
    <location>
        <begin position="157"/>
        <end position="174"/>
    </location>
</feature>
<feature type="region of interest" description="Disordered" evidence="1">
    <location>
        <begin position="732"/>
        <end position="824"/>
    </location>
</feature>
<feature type="region of interest" description="Disordered" evidence="1">
    <location>
        <begin position="658"/>
        <end position="697"/>
    </location>
</feature>
<feature type="compositionally biased region" description="Low complexity" evidence="1">
    <location>
        <begin position="661"/>
        <end position="678"/>
    </location>
</feature>
<accession>A0A849KZ16</accession>
<evidence type="ECO:0000256" key="1">
    <source>
        <dbReference type="SAM" id="MobiDB-lite"/>
    </source>
</evidence>
<feature type="compositionally biased region" description="Low complexity" evidence="1">
    <location>
        <begin position="618"/>
        <end position="632"/>
    </location>
</feature>
<dbReference type="AlphaFoldDB" id="A0A849KZ16"/>
<protein>
    <submittedName>
        <fullName evidence="3">TIGR02302 family protein</fullName>
    </submittedName>
</protein>
<dbReference type="EMBL" id="JABFBC010000001">
    <property type="protein sequence ID" value="NNU79646.1"/>
    <property type="molecule type" value="Genomic_DNA"/>
</dbReference>
<keyword evidence="2" id="KW-0812">Transmembrane</keyword>
<feature type="transmembrane region" description="Helical" evidence="2">
    <location>
        <begin position="37"/>
        <end position="58"/>
    </location>
</feature>
<reference evidence="3 4" key="1">
    <citation type="submission" date="2020-05" db="EMBL/GenBank/DDBJ databases">
        <title>Gimesia benthica sp. nov., a novel planctomycete isolated from a deep-sea water sample of the Northwest Indian Ocean.</title>
        <authorList>
            <person name="Wang J."/>
            <person name="Ruan C."/>
            <person name="Song L."/>
            <person name="Zhu Y."/>
            <person name="Li A."/>
            <person name="Zheng X."/>
            <person name="Wang L."/>
            <person name="Lu Z."/>
            <person name="Huang Y."/>
            <person name="Du W."/>
            <person name="Zhou Y."/>
            <person name="Huang L."/>
            <person name="Dai X."/>
        </authorList>
    </citation>
    <scope>NUCLEOTIDE SEQUENCE [LARGE SCALE GENOMIC DNA]</scope>
    <source>
        <strain evidence="3 4">YYQ-30</strain>
    </source>
</reference>
<dbReference type="InterPro" id="IPR012683">
    <property type="entry name" value="CHP02302_TM"/>
</dbReference>
<feature type="region of interest" description="Disordered" evidence="1">
    <location>
        <begin position="555"/>
        <end position="576"/>
    </location>
</feature>
<feature type="transmembrane region" description="Helical" evidence="2">
    <location>
        <begin position="64"/>
        <end position="82"/>
    </location>
</feature>
<name>A0A849KZ16_9RHOB</name>
<dbReference type="Proteomes" id="UP000572377">
    <property type="component" value="Unassembled WGS sequence"/>
</dbReference>
<evidence type="ECO:0000313" key="4">
    <source>
        <dbReference type="Proteomes" id="UP000572377"/>
    </source>
</evidence>
<organism evidence="3 4">
    <name type="scientific">Halovulum dunhuangense</name>
    <dbReference type="NCBI Taxonomy" id="1505036"/>
    <lineage>
        <taxon>Bacteria</taxon>
        <taxon>Pseudomonadati</taxon>
        <taxon>Pseudomonadota</taxon>
        <taxon>Alphaproteobacteria</taxon>
        <taxon>Rhodobacterales</taxon>
        <taxon>Paracoccaceae</taxon>
        <taxon>Halovulum</taxon>
    </lineage>
</organism>
<evidence type="ECO:0000256" key="2">
    <source>
        <dbReference type="SAM" id="Phobius"/>
    </source>
</evidence>
<dbReference type="RefSeq" id="WP_171322793.1">
    <property type="nucleotide sequence ID" value="NZ_JABFBC010000001.1"/>
</dbReference>
<keyword evidence="2" id="KW-0472">Membrane</keyword>
<proteinExistence type="predicted"/>